<organism evidence="1 2">
    <name type="scientific">Romboutsia maritimum</name>
    <dbReference type="NCBI Taxonomy" id="2020948"/>
    <lineage>
        <taxon>Bacteria</taxon>
        <taxon>Bacillati</taxon>
        <taxon>Bacillota</taxon>
        <taxon>Clostridia</taxon>
        <taxon>Peptostreptococcales</taxon>
        <taxon>Peptostreptococcaceae</taxon>
        <taxon>Romboutsia</taxon>
    </lineage>
</organism>
<dbReference type="AlphaFoldDB" id="A0A371IUT0"/>
<reference evidence="1 2" key="1">
    <citation type="journal article" date="2017" name="Genome Announc.">
        <title>Draft Genome Sequence of Romboutsia maritimum sp. nov. Strain CCRI-22766(T), Isolated from Coastal Estuarine Mud.</title>
        <authorList>
            <person name="Maheux A.F."/>
            <person name="Boudreau D.K."/>
            <person name="Berube E."/>
            <person name="Boissinot M."/>
            <person name="Raymond F."/>
            <person name="Brodeur S."/>
            <person name="Corbeil J."/>
            <person name="Brightwell G."/>
            <person name="Broda D."/>
            <person name="Omar R.F."/>
            <person name="Bergeron M.G."/>
        </authorList>
    </citation>
    <scope>NUCLEOTIDE SEQUENCE [LARGE SCALE GENOMIC DNA]</scope>
    <source>
        <strain evidence="1 2">CCRI-22766</strain>
    </source>
</reference>
<proteinExistence type="predicted"/>
<gene>
    <name evidence="1" type="ORF">CHF27_003910</name>
</gene>
<dbReference type="RefSeq" id="WP_095406163.1">
    <property type="nucleotide sequence ID" value="NZ_NOJZ02000004.1"/>
</dbReference>
<comment type="caution">
    <text evidence="1">The sequence shown here is derived from an EMBL/GenBank/DDBJ whole genome shotgun (WGS) entry which is preliminary data.</text>
</comment>
<dbReference type="OrthoDB" id="1756090at2"/>
<dbReference type="EMBL" id="NOJZ02000004">
    <property type="protein sequence ID" value="RDY24234.1"/>
    <property type="molecule type" value="Genomic_DNA"/>
</dbReference>
<dbReference type="Proteomes" id="UP000243494">
    <property type="component" value="Unassembled WGS sequence"/>
</dbReference>
<evidence type="ECO:0000313" key="1">
    <source>
        <dbReference type="EMBL" id="RDY24234.1"/>
    </source>
</evidence>
<evidence type="ECO:0000313" key="2">
    <source>
        <dbReference type="Proteomes" id="UP000243494"/>
    </source>
</evidence>
<keyword evidence="2" id="KW-1185">Reference proteome</keyword>
<accession>A0A371IUT0</accession>
<protein>
    <submittedName>
        <fullName evidence="1">Uncharacterized protein</fullName>
    </submittedName>
</protein>
<name>A0A371IUT0_9FIRM</name>
<sequence>MDKNTIVIRYKNDIVHTFKRNEVRNFGELKKWVDSLMNGRECDLTIIIKYSGREKITIVDKSEIRDLEILETRQIDIS</sequence>